<dbReference type="EMBL" id="CP002551">
    <property type="protein sequence ID" value="ADZ08469.1"/>
    <property type="molecule type" value="Genomic_DNA"/>
</dbReference>
<evidence type="ECO:0000256" key="1">
    <source>
        <dbReference type="SAM" id="MobiDB-lite"/>
    </source>
</evidence>
<reference evidence="2 3" key="2">
    <citation type="journal article" date="2014" name="Int. J. Syst. Evol. Microbiol.">
        <title>Methanobacterium paludis sp. nov. and a novel strain of Methanobacterium lacus isolated from northern peatlands.</title>
        <authorList>
            <person name="Cadillo-Quiroz H."/>
            <person name="Brauer S.L."/>
            <person name="Goodson N."/>
            <person name="Yavitt J.B."/>
            <person name="Zinder S.H."/>
        </authorList>
    </citation>
    <scope>NUCLEOTIDE SEQUENCE [LARGE SCALE GENOMIC DNA]</scope>
    <source>
        <strain evidence="2 3">AL-21</strain>
    </source>
</reference>
<dbReference type="STRING" id="877455.Metbo_0217"/>
<accession>F0T7Y2</accession>
<proteinExistence type="predicted"/>
<keyword evidence="3" id="KW-1185">Reference proteome</keyword>
<dbReference type="KEGG" id="mel:Metbo_0217"/>
<feature type="compositionally biased region" description="Low complexity" evidence="1">
    <location>
        <begin position="47"/>
        <end position="84"/>
    </location>
</feature>
<organism evidence="2 3">
    <name type="scientific">Methanobacterium lacus (strain AL-21)</name>
    <dbReference type="NCBI Taxonomy" id="877455"/>
    <lineage>
        <taxon>Archaea</taxon>
        <taxon>Methanobacteriati</taxon>
        <taxon>Methanobacteriota</taxon>
        <taxon>Methanomada group</taxon>
        <taxon>Methanobacteria</taxon>
        <taxon>Methanobacteriales</taxon>
        <taxon>Methanobacteriaceae</taxon>
        <taxon>Methanobacterium</taxon>
    </lineage>
</organism>
<evidence type="ECO:0000313" key="3">
    <source>
        <dbReference type="Proteomes" id="UP000007490"/>
    </source>
</evidence>
<evidence type="ECO:0008006" key="4">
    <source>
        <dbReference type="Google" id="ProtNLM"/>
    </source>
</evidence>
<name>F0T7Y2_METLA</name>
<protein>
    <recommendedName>
        <fullName evidence="4">PepSY domain-containing protein</fullName>
    </recommendedName>
</protein>
<feature type="region of interest" description="Disordered" evidence="1">
    <location>
        <begin position="41"/>
        <end position="88"/>
    </location>
</feature>
<dbReference type="AlphaFoldDB" id="F0T7Y2"/>
<evidence type="ECO:0000313" key="2">
    <source>
        <dbReference type="EMBL" id="ADZ08469.1"/>
    </source>
</evidence>
<dbReference type="GeneID" id="10276645"/>
<reference evidence="3" key="1">
    <citation type="submission" date="2011-02" db="EMBL/GenBank/DDBJ databases">
        <title>Complete sequence of Methanobacterium sp. AL-21.</title>
        <authorList>
            <consortium name="US DOE Joint Genome Institute"/>
            <person name="Lucas S."/>
            <person name="Copeland A."/>
            <person name="Lapidus A."/>
            <person name="Cheng J.-F."/>
            <person name="Goodwin L."/>
            <person name="Pitluck S."/>
            <person name="Chertkov O."/>
            <person name="Detter J.C."/>
            <person name="Han C."/>
            <person name="Tapia R."/>
            <person name="Land M."/>
            <person name="Hauser L."/>
            <person name="Kyrpides N."/>
            <person name="Ivanova N."/>
            <person name="Mikhailova N."/>
            <person name="Pagani I."/>
            <person name="Cadillo-Quiroz H."/>
            <person name="Imachi H."/>
            <person name="Zinder S."/>
            <person name="Liu W."/>
            <person name="Woyke T."/>
        </authorList>
    </citation>
    <scope>NUCLEOTIDE SEQUENCE [LARGE SCALE GENOMIC DNA]</scope>
    <source>
        <strain evidence="3">AL-21</strain>
    </source>
</reference>
<sequence precursor="true">MLDKKILISIVIVLVIGVAAASYQATTKTPGVWQSSVAEQQLPTEQGSTGSDGSSALTSTSSSSGIVQKESQSSSSSGHSGSNGITTEQAKALSIAKGGIEDSSVTAGTPVLIGTSTYRVTLYNADGVDSGYFIVDTNTGKITEGAGGAPNG</sequence>
<dbReference type="HOGENOM" id="CLU_143945_0_0_2"/>
<dbReference type="eggNOG" id="arCOG09730">
    <property type="taxonomic scope" value="Archaea"/>
</dbReference>
<dbReference type="RefSeq" id="WP_013643820.1">
    <property type="nucleotide sequence ID" value="NC_015216.1"/>
</dbReference>
<gene>
    <name evidence="2" type="ordered locus">Metbo_0217</name>
</gene>
<dbReference type="Proteomes" id="UP000007490">
    <property type="component" value="Chromosome"/>
</dbReference>